<dbReference type="STRING" id="298654.FraEuI1c_2452"/>
<protein>
    <submittedName>
        <fullName evidence="6">Cholesterol oxidase substrate-binding protein</fullName>
    </submittedName>
</protein>
<dbReference type="PROSITE" id="PS51387">
    <property type="entry name" value="FAD_PCMH"/>
    <property type="match status" value="1"/>
</dbReference>
<dbReference type="InterPro" id="IPR016167">
    <property type="entry name" value="FAD-bd_PCMH_sub1"/>
</dbReference>
<organism evidence="6 7">
    <name type="scientific">Pseudofrankia inefficax (strain DSM 45817 / CECT 9037 / DDB 130130 / EuI1c)</name>
    <name type="common">Frankia inefficax</name>
    <dbReference type="NCBI Taxonomy" id="298654"/>
    <lineage>
        <taxon>Bacteria</taxon>
        <taxon>Bacillati</taxon>
        <taxon>Actinomycetota</taxon>
        <taxon>Actinomycetes</taxon>
        <taxon>Frankiales</taxon>
        <taxon>Frankiaceae</taxon>
        <taxon>Pseudofrankia</taxon>
    </lineage>
</organism>
<keyword evidence="1" id="KW-0285">Flavoprotein</keyword>
<dbReference type="InterPro" id="IPR016166">
    <property type="entry name" value="FAD-bd_PCMH"/>
</dbReference>
<dbReference type="PROSITE" id="PS51318">
    <property type="entry name" value="TAT"/>
    <property type="match status" value="1"/>
</dbReference>
<keyword evidence="2" id="KW-0274">FAD</keyword>
<dbReference type="SUPFAM" id="SSF55103">
    <property type="entry name" value="FAD-linked oxidases, C-terminal domain"/>
    <property type="match status" value="1"/>
</dbReference>
<sequence>MGQQQDGIGVEAGNDGADDGGLGGLPGSGPAPGRGGTRRAVLAGAVGAAAVTAAGWTPALGAAAAYADPPAPPNFPAGLSLYRQEFKNWSGEIDVTGVWTCAPASPADVVTLANWAKANNYRIRPRGMGHGWSPLTLAVGSSGNNVILVDTTQHLTAVTISGPSGSTPATVRAQTGVTMDSLLTQLQAAGYGLTANPAPGDLTVGGVLAIDAHGTAVPASGETRVSGTTYGSLSNLITSLTAVVWDPGTTQYVLRTFSRADAASKAFLAHLGRAFLTEVTLQVGANQRLRCQSWFNINWTELFAAPGSSGRTFASYVESAGRVEAIWFPFTDNPWLKVWTRSPNKPLLSRQVSSPYNYSFSDNLPSSITDLVAQISTGAPQLAPTLGQTQIAVVGAGLISTLTYDIWGWSKDLTLYVRPSTLRVTANGYAILTSRANIQRVVNEFCAYYRTKLTTYQNNNQFPMNGPVEIRVTGLDAGGDVQVPSAGSPQLSALRPRPDHPEWDVAVWLDILTVPGTPYANQFYREVEAWVFSNYSGSYAAARPEWSKGWGYTNSAAWADPTMIGTTIPNALRAGQPAGDTWDTALATLDTYDPSRIFSSPLLDTLAP</sequence>
<dbReference type="InterPro" id="IPR006094">
    <property type="entry name" value="Oxid_FAD_bind_N"/>
</dbReference>
<evidence type="ECO:0000256" key="1">
    <source>
        <dbReference type="ARBA" id="ARBA00022630"/>
    </source>
</evidence>
<evidence type="ECO:0000313" key="6">
    <source>
        <dbReference type="EMBL" id="ADP80486.1"/>
    </source>
</evidence>
<dbReference type="InterPro" id="IPR006311">
    <property type="entry name" value="TAT_signal"/>
</dbReference>
<dbReference type="GO" id="GO:0016899">
    <property type="term" value="F:oxidoreductase activity, acting on the CH-OH group of donors, oxygen as acceptor"/>
    <property type="evidence" value="ECO:0007669"/>
    <property type="project" value="InterPro"/>
</dbReference>
<dbReference type="SUPFAM" id="SSF56176">
    <property type="entry name" value="FAD-binding/transporter-associated domain-like"/>
    <property type="match status" value="1"/>
</dbReference>
<keyword evidence="3" id="KW-0560">Oxidoreductase</keyword>
<dbReference type="KEGG" id="fri:FraEuI1c_2452"/>
<gene>
    <name evidence="6" type="ordered locus">FraEuI1c_2452</name>
</gene>
<dbReference type="GO" id="GO:0071949">
    <property type="term" value="F:FAD binding"/>
    <property type="evidence" value="ECO:0007669"/>
    <property type="project" value="InterPro"/>
</dbReference>
<dbReference type="PANTHER" id="PTHR43762">
    <property type="entry name" value="L-GULONOLACTONE OXIDASE"/>
    <property type="match status" value="1"/>
</dbReference>
<evidence type="ECO:0000256" key="2">
    <source>
        <dbReference type="ARBA" id="ARBA00022827"/>
    </source>
</evidence>
<dbReference type="OrthoDB" id="1489106at2"/>
<feature type="domain" description="FAD-binding PCMH-type" evidence="5">
    <location>
        <begin position="92"/>
        <end position="286"/>
    </location>
</feature>
<dbReference type="HOGENOM" id="CLU_456985_0_0_11"/>
<dbReference type="RefSeq" id="WP_013423604.1">
    <property type="nucleotide sequence ID" value="NC_014666.1"/>
</dbReference>
<dbReference type="Pfam" id="PF01565">
    <property type="entry name" value="FAD_binding_4"/>
    <property type="match status" value="1"/>
</dbReference>
<dbReference type="Pfam" id="PF09129">
    <property type="entry name" value="Chol_subst-bind"/>
    <property type="match status" value="1"/>
</dbReference>
<evidence type="ECO:0000256" key="3">
    <source>
        <dbReference type="ARBA" id="ARBA00023002"/>
    </source>
</evidence>
<reference evidence="6 7" key="1">
    <citation type="submission" date="2010-10" db="EMBL/GenBank/DDBJ databases">
        <title>Complete sequence of Frankia sp. EuI1c.</title>
        <authorList>
            <consortium name="US DOE Joint Genome Institute"/>
            <person name="Lucas S."/>
            <person name="Copeland A."/>
            <person name="Lapidus A."/>
            <person name="Cheng J.-F."/>
            <person name="Bruce D."/>
            <person name="Goodwin L."/>
            <person name="Pitluck S."/>
            <person name="Chertkov O."/>
            <person name="Detter J.C."/>
            <person name="Han C."/>
            <person name="Tapia R."/>
            <person name="Land M."/>
            <person name="Hauser L."/>
            <person name="Jeffries C."/>
            <person name="Kyrpides N."/>
            <person name="Ivanova N."/>
            <person name="Mikhailova N."/>
            <person name="Beauchemin N."/>
            <person name="Sen A."/>
            <person name="Sur S.A."/>
            <person name="Gtari M."/>
            <person name="Wall L."/>
            <person name="Tisa L."/>
            <person name="Woyke T."/>
        </authorList>
    </citation>
    <scope>NUCLEOTIDE SEQUENCE [LARGE SCALE GENOMIC DNA]</scope>
    <source>
        <strain evidence="7">DSM 45817 / CECT 9037 / EuI1c</strain>
    </source>
</reference>
<keyword evidence="7" id="KW-1185">Reference proteome</keyword>
<proteinExistence type="predicted"/>
<dbReference type="InterPro" id="IPR036318">
    <property type="entry name" value="FAD-bd_PCMH-like_sf"/>
</dbReference>
<dbReference type="Gene3D" id="3.30.43.10">
    <property type="entry name" value="Uridine Diphospho-n-acetylenolpyruvylglucosamine Reductase, domain 2"/>
    <property type="match status" value="1"/>
</dbReference>
<dbReference type="Proteomes" id="UP000002484">
    <property type="component" value="Chromosome"/>
</dbReference>
<name>E3J1G5_PSEI1</name>
<dbReference type="eggNOG" id="COG0277">
    <property type="taxonomic scope" value="Bacteria"/>
</dbReference>
<dbReference type="Gene3D" id="3.40.462.10">
    <property type="entry name" value="FAD-linked oxidases, C-terminal domain"/>
    <property type="match status" value="1"/>
</dbReference>
<dbReference type="InterPro" id="IPR015213">
    <property type="entry name" value="Cholesterol_OX_subst-bd"/>
</dbReference>
<dbReference type="Gene3D" id="3.30.465.10">
    <property type="match status" value="1"/>
</dbReference>
<dbReference type="PANTHER" id="PTHR43762:SF1">
    <property type="entry name" value="D-ARABINONO-1,4-LACTONE OXIDASE"/>
    <property type="match status" value="1"/>
</dbReference>
<evidence type="ECO:0000313" key="7">
    <source>
        <dbReference type="Proteomes" id="UP000002484"/>
    </source>
</evidence>
<dbReference type="AlphaFoldDB" id="E3J1G5"/>
<dbReference type="EMBL" id="CP002299">
    <property type="protein sequence ID" value="ADP80486.1"/>
    <property type="molecule type" value="Genomic_DNA"/>
</dbReference>
<dbReference type="InterPro" id="IPR016164">
    <property type="entry name" value="FAD-linked_Oxase-like_C"/>
</dbReference>
<evidence type="ECO:0000256" key="4">
    <source>
        <dbReference type="SAM" id="MobiDB-lite"/>
    </source>
</evidence>
<dbReference type="InterPro" id="IPR016169">
    <property type="entry name" value="FAD-bd_PCMH_sub2"/>
</dbReference>
<evidence type="ECO:0000259" key="5">
    <source>
        <dbReference type="PROSITE" id="PS51387"/>
    </source>
</evidence>
<dbReference type="InterPro" id="IPR016170">
    <property type="entry name" value="Cytok_DH_C_sf"/>
</dbReference>
<dbReference type="InterPro" id="IPR010031">
    <property type="entry name" value="FAD_lactone_oxidase-like"/>
</dbReference>
<dbReference type="InParanoid" id="E3J1G5"/>
<dbReference type="Gene3D" id="1.10.45.10">
    <property type="entry name" value="Vanillyl-alcohol Oxidase, Chain A, domain 4"/>
    <property type="match status" value="1"/>
</dbReference>
<feature type="compositionally biased region" description="Gly residues" evidence="4">
    <location>
        <begin position="19"/>
        <end position="35"/>
    </location>
</feature>
<accession>E3J1G5</accession>
<feature type="region of interest" description="Disordered" evidence="4">
    <location>
        <begin position="1"/>
        <end position="36"/>
    </location>
</feature>
<dbReference type="InterPro" id="IPR016171">
    <property type="entry name" value="Vanillyl_alc_oxidase_C-sub2"/>
</dbReference>